<feature type="transmembrane region" description="Helical" evidence="8">
    <location>
        <begin position="108"/>
        <end position="125"/>
    </location>
</feature>
<dbReference type="SUPFAM" id="SSF103481">
    <property type="entry name" value="Multidrug resistance efflux transporter EmrE"/>
    <property type="match status" value="2"/>
</dbReference>
<keyword evidence="3" id="KW-0813">Transport</keyword>
<dbReference type="InterPro" id="IPR037185">
    <property type="entry name" value="EmrE-like"/>
</dbReference>
<feature type="domain" description="EamA" evidence="9">
    <location>
        <begin position="8"/>
        <end position="146"/>
    </location>
</feature>
<dbReference type="AlphaFoldDB" id="A0A841Q624"/>
<gene>
    <name evidence="10" type="ORF">HNQ94_002275</name>
</gene>
<dbReference type="Proteomes" id="UP000581688">
    <property type="component" value="Unassembled WGS sequence"/>
</dbReference>
<dbReference type="InterPro" id="IPR004626">
    <property type="entry name" value="RarD"/>
</dbReference>
<feature type="transmembrane region" description="Helical" evidence="8">
    <location>
        <begin position="155"/>
        <end position="171"/>
    </location>
</feature>
<evidence type="ECO:0000256" key="1">
    <source>
        <dbReference type="ARBA" id="ARBA00004651"/>
    </source>
</evidence>
<evidence type="ECO:0000256" key="7">
    <source>
        <dbReference type="ARBA" id="ARBA00023136"/>
    </source>
</evidence>
<keyword evidence="4" id="KW-1003">Cell membrane</keyword>
<dbReference type="GO" id="GO:0005886">
    <property type="term" value="C:plasma membrane"/>
    <property type="evidence" value="ECO:0007669"/>
    <property type="project" value="UniProtKB-SubCell"/>
</dbReference>
<evidence type="ECO:0000256" key="5">
    <source>
        <dbReference type="ARBA" id="ARBA00022692"/>
    </source>
</evidence>
<evidence type="ECO:0000313" key="11">
    <source>
        <dbReference type="Proteomes" id="UP000581688"/>
    </source>
</evidence>
<feature type="transmembrane region" description="Helical" evidence="8">
    <location>
        <begin position="270"/>
        <end position="288"/>
    </location>
</feature>
<feature type="transmembrane region" description="Helical" evidence="8">
    <location>
        <begin position="39"/>
        <end position="56"/>
    </location>
</feature>
<evidence type="ECO:0000313" key="10">
    <source>
        <dbReference type="EMBL" id="MBB6453824.1"/>
    </source>
</evidence>
<name>A0A841Q624_9BACI</name>
<dbReference type="NCBIfam" id="TIGR00688">
    <property type="entry name" value="rarD"/>
    <property type="match status" value="1"/>
</dbReference>
<organism evidence="10 11">
    <name type="scientific">Salirhabdus euzebyi</name>
    <dbReference type="NCBI Taxonomy" id="394506"/>
    <lineage>
        <taxon>Bacteria</taxon>
        <taxon>Bacillati</taxon>
        <taxon>Bacillota</taxon>
        <taxon>Bacilli</taxon>
        <taxon>Bacillales</taxon>
        <taxon>Bacillaceae</taxon>
        <taxon>Salirhabdus</taxon>
    </lineage>
</organism>
<evidence type="ECO:0000256" key="4">
    <source>
        <dbReference type="ARBA" id="ARBA00022475"/>
    </source>
</evidence>
<accession>A0A841Q624</accession>
<keyword evidence="5 8" id="KW-0812">Transmembrane</keyword>
<dbReference type="PANTHER" id="PTHR22911:SF137">
    <property type="entry name" value="SOLUTE CARRIER FAMILY 35 MEMBER G2-RELATED"/>
    <property type="match status" value="1"/>
</dbReference>
<dbReference type="PANTHER" id="PTHR22911">
    <property type="entry name" value="ACYL-MALONYL CONDENSING ENZYME-RELATED"/>
    <property type="match status" value="1"/>
</dbReference>
<comment type="caution">
    <text evidence="10">The sequence shown here is derived from an EMBL/GenBank/DDBJ whole genome shotgun (WGS) entry which is preliminary data.</text>
</comment>
<comment type="similarity">
    <text evidence="2">Belongs to the EamA transporter family.</text>
</comment>
<proteinExistence type="inferred from homology"/>
<comment type="subcellular location">
    <subcellularLocation>
        <location evidence="1">Cell membrane</location>
        <topology evidence="1">Multi-pass membrane protein</topology>
    </subcellularLocation>
</comment>
<evidence type="ECO:0000256" key="3">
    <source>
        <dbReference type="ARBA" id="ARBA00022448"/>
    </source>
</evidence>
<evidence type="ECO:0000259" key="9">
    <source>
        <dbReference type="Pfam" id="PF00892"/>
    </source>
</evidence>
<keyword evidence="6 8" id="KW-1133">Transmembrane helix</keyword>
<feature type="transmembrane region" description="Helical" evidence="8">
    <location>
        <begin position="9"/>
        <end position="27"/>
    </location>
</feature>
<dbReference type="Pfam" id="PF00892">
    <property type="entry name" value="EamA"/>
    <property type="match status" value="1"/>
</dbReference>
<dbReference type="EMBL" id="JACHGH010000006">
    <property type="protein sequence ID" value="MBB6453824.1"/>
    <property type="molecule type" value="Genomic_DNA"/>
</dbReference>
<feature type="transmembrane region" description="Helical" evidence="8">
    <location>
        <begin position="242"/>
        <end position="264"/>
    </location>
</feature>
<keyword evidence="11" id="KW-1185">Reference proteome</keyword>
<feature type="transmembrane region" description="Helical" evidence="8">
    <location>
        <begin position="216"/>
        <end position="235"/>
    </location>
</feature>
<evidence type="ECO:0000256" key="8">
    <source>
        <dbReference type="SAM" id="Phobius"/>
    </source>
</evidence>
<protein>
    <submittedName>
        <fullName evidence="10">Chloramphenicol-sensitive protein RarD</fullName>
    </submittedName>
</protein>
<dbReference type="InterPro" id="IPR000620">
    <property type="entry name" value="EamA_dom"/>
</dbReference>
<evidence type="ECO:0000256" key="2">
    <source>
        <dbReference type="ARBA" id="ARBA00007362"/>
    </source>
</evidence>
<feature type="transmembrane region" description="Helical" evidence="8">
    <location>
        <begin position="77"/>
        <end position="96"/>
    </location>
</feature>
<reference evidence="10 11" key="1">
    <citation type="submission" date="2020-08" db="EMBL/GenBank/DDBJ databases">
        <title>Genomic Encyclopedia of Type Strains, Phase IV (KMG-IV): sequencing the most valuable type-strain genomes for metagenomic binning, comparative biology and taxonomic classification.</title>
        <authorList>
            <person name="Goeker M."/>
        </authorList>
    </citation>
    <scope>NUCLEOTIDE SEQUENCE [LARGE SCALE GENOMIC DNA]</scope>
    <source>
        <strain evidence="10 11">DSM 19612</strain>
    </source>
</reference>
<sequence>MKVEDFKLGIIYTASAYLLWGFLPIYWKLIEGVTASEILAHRIIWSFAFMMIILFVSKNWYPFLEECRRLIKNKKRLIGITLASIVISLNWLIFIWAVNSNHVVDASLGYYINPLVSILLGVIVLKEKLSFWQLMAAFIAFLGVLNMTINFGSVPWVSLVLATSFGLYGLLKKLFPIKAMYGLTIETMLVTPIALLFLLNTHFGSWSSIQLFNMESGLLLLAGAVTAIPLLLFAGGAARIPLSLLGFLQYITPTIMLILGVLLYHEPFTSVHLTSFTLIWIACAVYSLSRTKLFTRLEPKILRKRKSM</sequence>
<feature type="transmembrane region" description="Helical" evidence="8">
    <location>
        <begin position="132"/>
        <end position="149"/>
    </location>
</feature>
<evidence type="ECO:0000256" key="6">
    <source>
        <dbReference type="ARBA" id="ARBA00022989"/>
    </source>
</evidence>
<keyword evidence="7 8" id="KW-0472">Membrane</keyword>
<feature type="transmembrane region" description="Helical" evidence="8">
    <location>
        <begin position="183"/>
        <end position="204"/>
    </location>
</feature>